<evidence type="ECO:0000256" key="1">
    <source>
        <dbReference type="SAM" id="SignalP"/>
    </source>
</evidence>
<feature type="signal peptide" evidence="1">
    <location>
        <begin position="1"/>
        <end position="23"/>
    </location>
</feature>
<protein>
    <recommendedName>
        <fullName evidence="4">Secreted protein</fullName>
    </recommendedName>
</protein>
<sequence>MARCFSVCFLCTLLACPIGQPSSSFVPLASLHVHPTAAAAATVLTIVRDQTKEVVEELSNQRATSWVDSMLAPCGARAKLLPLIKYNSLYSFLFVKNRCIIFGPDLQS</sequence>
<dbReference type="EMBL" id="RWGY01000039">
    <property type="protein sequence ID" value="TVU09455.1"/>
    <property type="molecule type" value="Genomic_DNA"/>
</dbReference>
<evidence type="ECO:0008006" key="4">
    <source>
        <dbReference type="Google" id="ProtNLM"/>
    </source>
</evidence>
<evidence type="ECO:0000313" key="2">
    <source>
        <dbReference type="EMBL" id="TVU09455.1"/>
    </source>
</evidence>
<reference evidence="2 3" key="1">
    <citation type="journal article" date="2019" name="Sci. Rep.">
        <title>A high-quality genome of Eragrostis curvula grass provides insights into Poaceae evolution and supports new strategies to enhance forage quality.</title>
        <authorList>
            <person name="Carballo J."/>
            <person name="Santos B.A.C.M."/>
            <person name="Zappacosta D."/>
            <person name="Garbus I."/>
            <person name="Selva J.P."/>
            <person name="Gallo C.A."/>
            <person name="Diaz A."/>
            <person name="Albertini E."/>
            <person name="Caccamo M."/>
            <person name="Echenique V."/>
        </authorList>
    </citation>
    <scope>NUCLEOTIDE SEQUENCE [LARGE SCALE GENOMIC DNA]</scope>
    <source>
        <strain evidence="3">cv. Victoria</strain>
        <tissue evidence="2">Leaf</tissue>
    </source>
</reference>
<organism evidence="2 3">
    <name type="scientific">Eragrostis curvula</name>
    <name type="common">weeping love grass</name>
    <dbReference type="NCBI Taxonomy" id="38414"/>
    <lineage>
        <taxon>Eukaryota</taxon>
        <taxon>Viridiplantae</taxon>
        <taxon>Streptophyta</taxon>
        <taxon>Embryophyta</taxon>
        <taxon>Tracheophyta</taxon>
        <taxon>Spermatophyta</taxon>
        <taxon>Magnoliopsida</taxon>
        <taxon>Liliopsida</taxon>
        <taxon>Poales</taxon>
        <taxon>Poaceae</taxon>
        <taxon>PACMAD clade</taxon>
        <taxon>Chloridoideae</taxon>
        <taxon>Eragrostideae</taxon>
        <taxon>Eragrostidinae</taxon>
        <taxon>Eragrostis</taxon>
    </lineage>
</organism>
<gene>
    <name evidence="2" type="ORF">EJB05_42928</name>
</gene>
<name>A0A5J9TDM0_9POAL</name>
<keyword evidence="3" id="KW-1185">Reference proteome</keyword>
<dbReference type="Gramene" id="TVU09455">
    <property type="protein sequence ID" value="TVU09455"/>
    <property type="gene ID" value="EJB05_42928"/>
</dbReference>
<accession>A0A5J9TDM0</accession>
<dbReference type="Proteomes" id="UP000324897">
    <property type="component" value="Chromosome 3"/>
</dbReference>
<feature type="non-terminal residue" evidence="2">
    <location>
        <position position="1"/>
    </location>
</feature>
<keyword evidence="1" id="KW-0732">Signal</keyword>
<feature type="chain" id="PRO_5023867698" description="Secreted protein" evidence="1">
    <location>
        <begin position="24"/>
        <end position="108"/>
    </location>
</feature>
<dbReference type="PROSITE" id="PS51257">
    <property type="entry name" value="PROKAR_LIPOPROTEIN"/>
    <property type="match status" value="1"/>
</dbReference>
<dbReference type="AlphaFoldDB" id="A0A5J9TDM0"/>
<evidence type="ECO:0000313" key="3">
    <source>
        <dbReference type="Proteomes" id="UP000324897"/>
    </source>
</evidence>
<proteinExistence type="predicted"/>
<comment type="caution">
    <text evidence="2">The sequence shown here is derived from an EMBL/GenBank/DDBJ whole genome shotgun (WGS) entry which is preliminary data.</text>
</comment>